<proteinExistence type="predicted"/>
<gene>
    <name evidence="1" type="ORF">B0J13DRAFT_517836</name>
</gene>
<comment type="caution">
    <text evidence="1">The sequence shown here is derived from an EMBL/GenBank/DDBJ whole genome shotgun (WGS) entry which is preliminary data.</text>
</comment>
<sequence length="201" mass="21798">MGSLLVATVGGYAVAAAVGTSYERRTRWIYYPSTEVRSTYAGNLGVIGLFHMVDVARTFGTLWFLGPFPAPEATQHCKRGSLALTGRLDEYLPCSTGGQGARDDDGDDDVQNSRLERGVVPLAVTGGHTLRLLRSGYLFKDVFSRTSVETPLRDSRARAHCLSSDVERSLVGPQDPRRTSCRGHSVTDNLILVPCPLNGLL</sequence>
<name>A0A9P9JDL0_9HYPO</name>
<keyword evidence="2" id="KW-1185">Reference proteome</keyword>
<reference evidence="1" key="1">
    <citation type="journal article" date="2021" name="Nat. Commun.">
        <title>Genetic determinants of endophytism in the Arabidopsis root mycobiome.</title>
        <authorList>
            <person name="Mesny F."/>
            <person name="Miyauchi S."/>
            <person name="Thiergart T."/>
            <person name="Pickel B."/>
            <person name="Atanasova L."/>
            <person name="Karlsson M."/>
            <person name="Huettel B."/>
            <person name="Barry K.W."/>
            <person name="Haridas S."/>
            <person name="Chen C."/>
            <person name="Bauer D."/>
            <person name="Andreopoulos W."/>
            <person name="Pangilinan J."/>
            <person name="LaButti K."/>
            <person name="Riley R."/>
            <person name="Lipzen A."/>
            <person name="Clum A."/>
            <person name="Drula E."/>
            <person name="Henrissat B."/>
            <person name="Kohler A."/>
            <person name="Grigoriev I.V."/>
            <person name="Martin F.M."/>
            <person name="Hacquard S."/>
        </authorList>
    </citation>
    <scope>NUCLEOTIDE SEQUENCE</scope>
    <source>
        <strain evidence="1">MPI-CAGE-AT-0021</strain>
    </source>
</reference>
<evidence type="ECO:0000313" key="1">
    <source>
        <dbReference type="EMBL" id="KAH7162579.1"/>
    </source>
</evidence>
<dbReference type="AlphaFoldDB" id="A0A9P9JDL0"/>
<evidence type="ECO:0000313" key="2">
    <source>
        <dbReference type="Proteomes" id="UP000717696"/>
    </source>
</evidence>
<dbReference type="Proteomes" id="UP000717696">
    <property type="component" value="Unassembled WGS sequence"/>
</dbReference>
<accession>A0A9P9JDL0</accession>
<organism evidence="1 2">
    <name type="scientific">Dactylonectria estremocensis</name>
    <dbReference type="NCBI Taxonomy" id="1079267"/>
    <lineage>
        <taxon>Eukaryota</taxon>
        <taxon>Fungi</taxon>
        <taxon>Dikarya</taxon>
        <taxon>Ascomycota</taxon>
        <taxon>Pezizomycotina</taxon>
        <taxon>Sordariomycetes</taxon>
        <taxon>Hypocreomycetidae</taxon>
        <taxon>Hypocreales</taxon>
        <taxon>Nectriaceae</taxon>
        <taxon>Dactylonectria</taxon>
    </lineage>
</organism>
<protein>
    <submittedName>
        <fullName evidence="1">Uncharacterized protein</fullName>
    </submittedName>
</protein>
<dbReference type="EMBL" id="JAGMUU010000001">
    <property type="protein sequence ID" value="KAH7162579.1"/>
    <property type="molecule type" value="Genomic_DNA"/>
</dbReference>